<evidence type="ECO:0000259" key="2">
    <source>
        <dbReference type="Pfam" id="PF16220"/>
    </source>
</evidence>
<organism evidence="3 4">
    <name type="scientific">Pseudoteredinibacter isoporae</name>
    <dbReference type="NCBI Taxonomy" id="570281"/>
    <lineage>
        <taxon>Bacteria</taxon>
        <taxon>Pseudomonadati</taxon>
        <taxon>Pseudomonadota</taxon>
        <taxon>Gammaproteobacteria</taxon>
        <taxon>Cellvibrionales</taxon>
        <taxon>Cellvibrionaceae</taxon>
        <taxon>Pseudoteredinibacter</taxon>
    </lineage>
</organism>
<accession>A0A7X0JTW0</accession>
<dbReference type="InterPro" id="IPR006860">
    <property type="entry name" value="FecR"/>
</dbReference>
<dbReference type="Gene3D" id="2.60.120.1440">
    <property type="match status" value="1"/>
</dbReference>
<proteinExistence type="predicted"/>
<dbReference type="Pfam" id="PF04773">
    <property type="entry name" value="FecR"/>
    <property type="match status" value="1"/>
</dbReference>
<dbReference type="EMBL" id="JACHHT010000001">
    <property type="protein sequence ID" value="MBB6521350.1"/>
    <property type="molecule type" value="Genomic_DNA"/>
</dbReference>
<protein>
    <submittedName>
        <fullName evidence="3">Transmembrane sensor</fullName>
    </submittedName>
</protein>
<keyword evidence="3" id="KW-0472">Membrane</keyword>
<keyword evidence="4" id="KW-1185">Reference proteome</keyword>
<dbReference type="PANTHER" id="PTHR30273">
    <property type="entry name" value="PERIPLASMIC SIGNAL SENSOR AND SIGMA FACTOR ACTIVATOR FECR-RELATED"/>
    <property type="match status" value="1"/>
</dbReference>
<sequence length="327" mass="36540">MTPEHSGAINGAIDQKLLDQAAYWIVRLRSDRCAVSDKQRFSDWLETDPQHAEAFDQVLDTWQATAFASNKVERETQVSKSFSWQYLGAAAASVLMAAAVIFWQANPGNVYQNSYSTARGEFAEIELPDGSSIELNTNSTLDVYFDDDSRLISLHKGEAYFDINSDSARPLSVDLGDAKVNVVGTEFNIRKKSESSHIIVTEGRVRVSEKTGHEQIAGNKALVSEGQQINVFKRTGLGLVMPKQDSQTINWRKKTLVFQETKLQQALEELNRYLIEPVDTSDESLRYSLVSGTFSLEEPDTTLAAIIQTFAIQQELTDDGKTRLFIK</sequence>
<evidence type="ECO:0000313" key="4">
    <source>
        <dbReference type="Proteomes" id="UP000528457"/>
    </source>
</evidence>
<evidence type="ECO:0000313" key="3">
    <source>
        <dbReference type="EMBL" id="MBB6521350.1"/>
    </source>
</evidence>
<reference evidence="3 4" key="1">
    <citation type="submission" date="2020-08" db="EMBL/GenBank/DDBJ databases">
        <title>Genomic Encyclopedia of Type Strains, Phase IV (KMG-IV): sequencing the most valuable type-strain genomes for metagenomic binning, comparative biology and taxonomic classification.</title>
        <authorList>
            <person name="Goeker M."/>
        </authorList>
    </citation>
    <scope>NUCLEOTIDE SEQUENCE [LARGE SCALE GENOMIC DNA]</scope>
    <source>
        <strain evidence="3 4">DSM 22368</strain>
    </source>
</reference>
<keyword evidence="3" id="KW-0812">Transmembrane</keyword>
<dbReference type="GO" id="GO:0016989">
    <property type="term" value="F:sigma factor antagonist activity"/>
    <property type="evidence" value="ECO:0007669"/>
    <property type="project" value="TreeGrafter"/>
</dbReference>
<dbReference type="RefSeq" id="WP_166848742.1">
    <property type="nucleotide sequence ID" value="NZ_JAAONY010000001.1"/>
</dbReference>
<dbReference type="InterPro" id="IPR012373">
    <property type="entry name" value="Ferrdict_sens_TM"/>
</dbReference>
<gene>
    <name evidence="3" type="ORF">HNR48_001628</name>
</gene>
<feature type="domain" description="FecR N-terminal" evidence="2">
    <location>
        <begin position="19"/>
        <end position="58"/>
    </location>
</feature>
<dbReference type="Proteomes" id="UP000528457">
    <property type="component" value="Unassembled WGS sequence"/>
</dbReference>
<dbReference type="PIRSF" id="PIRSF018266">
    <property type="entry name" value="FecR"/>
    <property type="match status" value="1"/>
</dbReference>
<dbReference type="InterPro" id="IPR032623">
    <property type="entry name" value="FecR_N"/>
</dbReference>
<comment type="caution">
    <text evidence="3">The sequence shown here is derived from an EMBL/GenBank/DDBJ whole genome shotgun (WGS) entry which is preliminary data.</text>
</comment>
<evidence type="ECO:0000259" key="1">
    <source>
        <dbReference type="Pfam" id="PF04773"/>
    </source>
</evidence>
<dbReference type="PANTHER" id="PTHR30273:SF2">
    <property type="entry name" value="PROTEIN FECR"/>
    <property type="match status" value="1"/>
</dbReference>
<dbReference type="Pfam" id="PF16220">
    <property type="entry name" value="DUF4880"/>
    <property type="match status" value="1"/>
</dbReference>
<dbReference type="InParanoid" id="A0A7X0JTW0"/>
<name>A0A7X0JTW0_9GAMM</name>
<feature type="domain" description="FecR protein" evidence="1">
    <location>
        <begin position="115"/>
        <end position="206"/>
    </location>
</feature>
<dbReference type="AlphaFoldDB" id="A0A7X0JTW0"/>